<dbReference type="GO" id="GO:0046872">
    <property type="term" value="F:metal ion binding"/>
    <property type="evidence" value="ECO:0007669"/>
    <property type="project" value="UniProtKB-KW"/>
</dbReference>
<dbReference type="InterPro" id="IPR013257">
    <property type="entry name" value="SRI"/>
</dbReference>
<feature type="compositionally biased region" description="Basic residues" evidence="26">
    <location>
        <begin position="909"/>
        <end position="920"/>
    </location>
</feature>
<keyword evidence="4" id="KW-0597">Phosphoprotein</keyword>
<dbReference type="PROSITE" id="PS51192">
    <property type="entry name" value="HELICASE_ATP_BIND_1"/>
    <property type="match status" value="1"/>
</dbReference>
<name>A0A034VCT5_BACDO</name>
<protein>
    <recommendedName>
        <fullName evidence="22">ATP-dependent DNA helicase Q5</fullName>
        <ecNumber evidence="20">5.6.2.4</ecNumber>
    </recommendedName>
    <alternativeName>
        <fullName evidence="23">DNA 3'-5' helicase RecQ5</fullName>
    </alternativeName>
    <alternativeName>
        <fullName evidence="24">DNA helicase, RecQ-like type 5</fullName>
    </alternativeName>
    <alternativeName>
        <fullName evidence="25">RecQ protein-like 5</fullName>
    </alternativeName>
</protein>
<dbReference type="OrthoDB" id="10261556at2759"/>
<reference evidence="29" key="1">
    <citation type="journal article" date="2014" name="BMC Genomics">
        <title>Characterizing the developmental transcriptome of the oriental fruit fly, Bactrocera dorsalis (Diptera: Tephritidae) through comparative genomic analysis with Drosophila melanogaster utilizing modENCODE datasets.</title>
        <authorList>
            <person name="Geib S.M."/>
            <person name="Calla B."/>
            <person name="Hall B."/>
            <person name="Hou S."/>
            <person name="Manoukis N.C."/>
        </authorList>
    </citation>
    <scope>NUCLEOTIDE SEQUENCE</scope>
    <source>
        <strain evidence="29">Punador</strain>
    </source>
</reference>
<feature type="region of interest" description="Disordered" evidence="26">
    <location>
        <begin position="874"/>
        <end position="930"/>
    </location>
</feature>
<keyword evidence="5" id="KW-0132">Cell division</keyword>
<keyword evidence="18" id="KW-0131">Cell cycle</keyword>
<evidence type="ECO:0000256" key="7">
    <source>
        <dbReference type="ARBA" id="ARBA00022723"/>
    </source>
</evidence>
<sequence>MSVGDSADAELNAALEKFFGHTSFKSDLQRSAIKCAVEKKRDIFVSMPTGSGKSLCYQLPGVLCENQITIVFSPLLALIKDQIDHLGKLKIRADSLNSKMSNKERDAVISDLKAMRPSIRFLYITPEQAATQFFQDLLQTLVKHNKIAYFAVDEAHCVSQWGHDFRPDYLKLCNLRRKYNNIVWLALTATASRQVREDIFQHLALKQPVARFTTPSFRKNLFYDVVFKNSIEDDFQHLAAFALHCFGDVNEFKAMPAPKRGCGIVYCRTRENVERVAYGISKQGVGAVAYHAGLKGAERIQVQEQWMNGEYPVICATNSFGMGVDKPSVRFVVHWDVPQNVAAYYQESGRAGRDGLQSYCRLYYGREDVKSIQFLLQNDVNRTKSSTCSGKQELAQRAVKNFEEIVNFCESLSCRHKLFSDYFGDPPPDCNGQCDVCKQPKKIEKALEMFHKLCMDGRFKSGVSLEDSADLYEGGRAAAKRLKEDYGESDSDSAVSHEQLAKKAKRESEDFIRKQFQLRKQLNAAREVEKEGQSQITRVKHAPSSGVKVSGLTAAIRENYLSAIISALKLNVEQCKEDDPRRDLRHRDIEAIAIDVEYECFSRVKVANMYRHALAKELGAIRQQTSKELLMPILRSYVARPETSQQSVWTGGSVEYFERKLKELEDSRPTSPSVPNKNNSSKDLPKALRHKKSYKQDTTKQTTIASFFEKDKKIKSEDDNCSPVSSSSESQDMEGNENGNIKQERMECVDIEKTDNEPEKEVGFAGTPLKEEAAYDTDKDDTIKNDSVNLKIDDDLEDISDKDINSNEFKMSEDEEKHDNDQNGKTRLDKHAAKPAAAKMDTLFGNDDWDDPAQEMLENSIKYTTKKEDGKLKTLFGDESDISTANKSDSSNRTDARNEDDEYYELLAHHKRKHRTSHYSKSKEKSPLHSYKSSVSYDAYYQSTSSASSHHHKSSTSTMLITHQYKSDSSSASSSSRRKYKHKHHSKHKHKDDDLDELEMYESATASKCKYQDAFEDSVKYEKSVKEKLKALRAEWQEFEGESDKKREESEDSLDELELLALSKKKIEEELKALEEIERNAAAGDKAVAQKKLLKHDEQTAANSDIKTSEKEIATKNTNVAALKAEDASRQSDWHAAKRKKELPQTTESDMNGSKTKYALPKINKNTENSNTSENAAKGGEYRKPTQRPATNTKHATNERQARLNAAKHKSDVSKAVVELLNPYYKNKITSKELFKTLAKRITNRVCDGKLEPSHCKSYIRDTFLTVNMIATDADIDRYFPLT</sequence>
<dbReference type="InterPro" id="IPR032284">
    <property type="entry name" value="RecQ_Zn-bd"/>
</dbReference>
<dbReference type="PANTHER" id="PTHR13710">
    <property type="entry name" value="DNA HELICASE RECQ FAMILY MEMBER"/>
    <property type="match status" value="1"/>
</dbReference>
<dbReference type="GO" id="GO:0003677">
    <property type="term" value="F:DNA binding"/>
    <property type="evidence" value="ECO:0007669"/>
    <property type="project" value="UniProtKB-KW"/>
</dbReference>
<dbReference type="CDD" id="cd18794">
    <property type="entry name" value="SF2_C_RecQ"/>
    <property type="match status" value="1"/>
</dbReference>
<evidence type="ECO:0000256" key="22">
    <source>
        <dbReference type="ARBA" id="ARBA00074289"/>
    </source>
</evidence>
<dbReference type="InterPro" id="IPR038190">
    <property type="entry name" value="SRI_sf"/>
</dbReference>
<evidence type="ECO:0000256" key="9">
    <source>
        <dbReference type="ARBA" id="ARBA00022763"/>
    </source>
</evidence>
<dbReference type="RefSeq" id="XP_011202908.2">
    <property type="nucleotide sequence ID" value="XM_011204606.4"/>
</dbReference>
<dbReference type="NCBIfam" id="TIGR00614">
    <property type="entry name" value="recQ_fam"/>
    <property type="match status" value="1"/>
</dbReference>
<dbReference type="GO" id="GO:0006355">
    <property type="term" value="P:regulation of DNA-templated transcription"/>
    <property type="evidence" value="ECO:0007669"/>
    <property type="project" value="InterPro"/>
</dbReference>
<evidence type="ECO:0000256" key="19">
    <source>
        <dbReference type="ARBA" id="ARBA00034617"/>
    </source>
</evidence>
<keyword evidence="6" id="KW-0235">DNA replication</keyword>
<accession>A0A034VCT5</accession>
<dbReference type="SUPFAM" id="SSF52540">
    <property type="entry name" value="P-loop containing nucleoside triphosphate hydrolases"/>
    <property type="match status" value="1"/>
</dbReference>
<keyword evidence="8" id="KW-0547">Nucleotide-binding</keyword>
<evidence type="ECO:0000256" key="8">
    <source>
        <dbReference type="ARBA" id="ARBA00022741"/>
    </source>
</evidence>
<evidence type="ECO:0000256" key="4">
    <source>
        <dbReference type="ARBA" id="ARBA00022553"/>
    </source>
</evidence>
<dbReference type="FunFam" id="3.40.50.300:FF:000614">
    <property type="entry name" value="ATP-dependent DNA helicase"/>
    <property type="match status" value="1"/>
</dbReference>
<dbReference type="FunFam" id="3.40.50.300:FF:000444">
    <property type="entry name" value="ATP-dependent DNA helicase"/>
    <property type="match status" value="1"/>
</dbReference>
<dbReference type="GO" id="GO:0045934">
    <property type="term" value="P:negative regulation of nucleobase-containing compound metabolic process"/>
    <property type="evidence" value="ECO:0007669"/>
    <property type="project" value="UniProtKB-ARBA"/>
</dbReference>
<dbReference type="GO" id="GO:0006260">
    <property type="term" value="P:DNA replication"/>
    <property type="evidence" value="ECO:0007669"/>
    <property type="project" value="UniProtKB-KW"/>
</dbReference>
<dbReference type="InterPro" id="IPR011545">
    <property type="entry name" value="DEAD/DEAH_box_helicase_dom"/>
</dbReference>
<dbReference type="Gene3D" id="6.10.250.3140">
    <property type="match status" value="1"/>
</dbReference>
<evidence type="ECO:0000259" key="27">
    <source>
        <dbReference type="PROSITE" id="PS51192"/>
    </source>
</evidence>
<feature type="region of interest" description="Disordered" evidence="26">
    <location>
        <begin position="664"/>
        <end position="700"/>
    </location>
</feature>
<dbReference type="GO" id="GO:0005654">
    <property type="term" value="C:nucleoplasm"/>
    <property type="evidence" value="ECO:0007669"/>
    <property type="project" value="UniProtKB-SubCell"/>
</dbReference>
<evidence type="ECO:0000256" key="21">
    <source>
        <dbReference type="ARBA" id="ARBA00049360"/>
    </source>
</evidence>
<feature type="compositionally biased region" description="Basic and acidic residues" evidence="26">
    <location>
        <begin position="769"/>
        <end position="784"/>
    </location>
</feature>
<keyword evidence="10" id="KW-0378">Hydrolase</keyword>
<dbReference type="GO" id="GO:0005737">
    <property type="term" value="C:cytoplasm"/>
    <property type="evidence" value="ECO:0007669"/>
    <property type="project" value="TreeGrafter"/>
</dbReference>
<dbReference type="InterPro" id="IPR004589">
    <property type="entry name" value="DNA_helicase_ATP-dep_RecQ"/>
</dbReference>
<evidence type="ECO:0000256" key="1">
    <source>
        <dbReference type="ARBA" id="ARBA00001947"/>
    </source>
</evidence>
<evidence type="ECO:0000256" key="2">
    <source>
        <dbReference type="ARBA" id="ARBA00004642"/>
    </source>
</evidence>
<keyword evidence="9" id="KW-0227">DNA damage</keyword>
<evidence type="ECO:0000256" key="24">
    <source>
        <dbReference type="ARBA" id="ARBA00078243"/>
    </source>
</evidence>
<keyword evidence="14" id="KW-0238">DNA-binding</keyword>
<feature type="region of interest" description="Disordered" evidence="26">
    <location>
        <begin position="1119"/>
        <end position="1211"/>
    </location>
</feature>
<evidence type="ECO:0000256" key="10">
    <source>
        <dbReference type="ARBA" id="ARBA00022801"/>
    </source>
</evidence>
<organism evidence="29">
    <name type="scientific">Bactrocera dorsalis</name>
    <name type="common">Oriental fruit fly</name>
    <name type="synonym">Dacus dorsalis</name>
    <dbReference type="NCBI Taxonomy" id="27457"/>
    <lineage>
        <taxon>Eukaryota</taxon>
        <taxon>Metazoa</taxon>
        <taxon>Ecdysozoa</taxon>
        <taxon>Arthropoda</taxon>
        <taxon>Hexapoda</taxon>
        <taxon>Insecta</taxon>
        <taxon>Pterygota</taxon>
        <taxon>Neoptera</taxon>
        <taxon>Endopterygota</taxon>
        <taxon>Diptera</taxon>
        <taxon>Brachycera</taxon>
        <taxon>Muscomorpha</taxon>
        <taxon>Tephritoidea</taxon>
        <taxon>Tephritidae</taxon>
        <taxon>Bactrocera</taxon>
        <taxon>Bactrocera</taxon>
    </lineage>
</organism>
<evidence type="ECO:0000256" key="5">
    <source>
        <dbReference type="ARBA" id="ARBA00022618"/>
    </source>
</evidence>
<evidence type="ECO:0000259" key="28">
    <source>
        <dbReference type="PROSITE" id="PS51194"/>
    </source>
</evidence>
<dbReference type="EMBL" id="GAKP01019362">
    <property type="protein sequence ID" value="JAC39590.1"/>
    <property type="molecule type" value="Transcribed_RNA"/>
</dbReference>
<keyword evidence="13" id="KW-0067">ATP-binding</keyword>
<feature type="compositionally biased region" description="Basic residues" evidence="26">
    <location>
        <begin position="976"/>
        <end position="990"/>
    </location>
</feature>
<dbReference type="Pfam" id="PF00270">
    <property type="entry name" value="DEAD"/>
    <property type="match status" value="1"/>
</dbReference>
<dbReference type="SMART" id="SM00490">
    <property type="entry name" value="HELICc"/>
    <property type="match status" value="1"/>
</dbReference>
<dbReference type="Gene3D" id="1.10.1740.100">
    <property type="entry name" value="Set2, Rpb1 interacting domain"/>
    <property type="match status" value="1"/>
</dbReference>
<dbReference type="KEGG" id="bdr:105225922"/>
<keyword evidence="11 29" id="KW-0347">Helicase</keyword>
<dbReference type="EC" id="5.6.2.4" evidence="20"/>
<comment type="cofactor">
    <cofactor evidence="1">
        <name>Zn(2+)</name>
        <dbReference type="ChEBI" id="CHEBI:29105"/>
    </cofactor>
</comment>
<evidence type="ECO:0000256" key="6">
    <source>
        <dbReference type="ARBA" id="ARBA00022705"/>
    </source>
</evidence>
<comment type="subcellular location">
    <subcellularLocation>
        <location evidence="2">Nucleus</location>
        <location evidence="2">Nucleoplasm</location>
    </subcellularLocation>
</comment>
<feature type="region of interest" description="Disordered" evidence="26">
    <location>
        <begin position="715"/>
        <end position="834"/>
    </location>
</feature>
<dbReference type="Pfam" id="PF00271">
    <property type="entry name" value="Helicase_C"/>
    <property type="match status" value="1"/>
</dbReference>
<dbReference type="GO" id="GO:0000724">
    <property type="term" value="P:double-strand break repair via homologous recombination"/>
    <property type="evidence" value="ECO:0007669"/>
    <property type="project" value="TreeGrafter"/>
</dbReference>
<evidence type="ECO:0000256" key="26">
    <source>
        <dbReference type="SAM" id="MobiDB-lite"/>
    </source>
</evidence>
<gene>
    <name evidence="29" type="primary">RECQ5</name>
</gene>
<dbReference type="GO" id="GO:0051301">
    <property type="term" value="P:cell division"/>
    <property type="evidence" value="ECO:0007669"/>
    <property type="project" value="UniProtKB-KW"/>
</dbReference>
<evidence type="ECO:0000256" key="15">
    <source>
        <dbReference type="ARBA" id="ARBA00023204"/>
    </source>
</evidence>
<dbReference type="InterPro" id="IPR001650">
    <property type="entry name" value="Helicase_C-like"/>
</dbReference>
<dbReference type="SMART" id="SM00487">
    <property type="entry name" value="DEXDc"/>
    <property type="match status" value="1"/>
</dbReference>
<dbReference type="GO" id="GO:0043138">
    <property type="term" value="F:3'-5' DNA helicase activity"/>
    <property type="evidence" value="ECO:0007669"/>
    <property type="project" value="UniProtKB-EC"/>
</dbReference>
<evidence type="ECO:0000256" key="23">
    <source>
        <dbReference type="ARBA" id="ARBA00076757"/>
    </source>
</evidence>
<feature type="compositionally biased region" description="Polar residues" evidence="26">
    <location>
        <begin position="1144"/>
        <end position="1155"/>
    </location>
</feature>
<feature type="compositionally biased region" description="Low complexity" evidence="26">
    <location>
        <begin position="1166"/>
        <end position="1177"/>
    </location>
</feature>
<evidence type="ECO:0000256" key="18">
    <source>
        <dbReference type="ARBA" id="ARBA00023306"/>
    </source>
</evidence>
<evidence type="ECO:0000313" key="29">
    <source>
        <dbReference type="EMBL" id="JAC39590.1"/>
    </source>
</evidence>
<evidence type="ECO:0000256" key="3">
    <source>
        <dbReference type="ARBA" id="ARBA00005446"/>
    </source>
</evidence>
<evidence type="ECO:0000256" key="16">
    <source>
        <dbReference type="ARBA" id="ARBA00023235"/>
    </source>
</evidence>
<dbReference type="GO" id="GO:0005694">
    <property type="term" value="C:chromosome"/>
    <property type="evidence" value="ECO:0007669"/>
    <property type="project" value="InterPro"/>
</dbReference>
<dbReference type="GO" id="GO:0009378">
    <property type="term" value="F:four-way junction helicase activity"/>
    <property type="evidence" value="ECO:0007669"/>
    <property type="project" value="TreeGrafter"/>
</dbReference>
<feature type="compositionally biased region" description="Basic and acidic residues" evidence="26">
    <location>
        <begin position="1124"/>
        <end position="1136"/>
    </location>
</feature>
<evidence type="ECO:0000256" key="25">
    <source>
        <dbReference type="ARBA" id="ARBA00084014"/>
    </source>
</evidence>
<evidence type="ECO:0000256" key="12">
    <source>
        <dbReference type="ARBA" id="ARBA00022833"/>
    </source>
</evidence>
<dbReference type="PANTHER" id="PTHR13710:SF152">
    <property type="entry name" value="ATP-DEPENDENT DNA HELICASE Q5"/>
    <property type="match status" value="1"/>
</dbReference>
<evidence type="ECO:0000256" key="20">
    <source>
        <dbReference type="ARBA" id="ARBA00034808"/>
    </source>
</evidence>
<dbReference type="Pfam" id="PF08236">
    <property type="entry name" value="SRI"/>
    <property type="match status" value="1"/>
</dbReference>
<feature type="domain" description="Helicase C-terminal" evidence="28">
    <location>
        <begin position="248"/>
        <end position="395"/>
    </location>
</feature>
<keyword evidence="17" id="KW-0539">Nucleus</keyword>
<dbReference type="Gene3D" id="3.40.50.300">
    <property type="entry name" value="P-loop containing nucleotide triphosphate hydrolases"/>
    <property type="match status" value="2"/>
</dbReference>
<dbReference type="PROSITE" id="PS51194">
    <property type="entry name" value="HELICASE_CTER"/>
    <property type="match status" value="1"/>
</dbReference>
<evidence type="ECO:0000256" key="13">
    <source>
        <dbReference type="ARBA" id="ARBA00022840"/>
    </source>
</evidence>
<dbReference type="GO" id="GO:0016787">
    <property type="term" value="F:hydrolase activity"/>
    <property type="evidence" value="ECO:0007669"/>
    <property type="project" value="UniProtKB-KW"/>
</dbReference>
<feature type="compositionally biased region" description="Basic and acidic residues" evidence="26">
    <location>
        <begin position="742"/>
        <end position="762"/>
    </location>
</feature>
<keyword evidence="12" id="KW-0862">Zinc</keyword>
<dbReference type="InterPro" id="IPR027417">
    <property type="entry name" value="P-loop_NTPase"/>
</dbReference>
<comment type="similarity">
    <text evidence="3">Belongs to the helicase family. RecQ subfamily.</text>
</comment>
<feature type="compositionally biased region" description="Basic and acidic residues" evidence="26">
    <location>
        <begin position="799"/>
        <end position="832"/>
    </location>
</feature>
<evidence type="ECO:0000256" key="14">
    <source>
        <dbReference type="ARBA" id="ARBA00023125"/>
    </source>
</evidence>
<feature type="region of interest" description="Disordered" evidence="26">
    <location>
        <begin position="963"/>
        <end position="994"/>
    </location>
</feature>
<keyword evidence="16" id="KW-0413">Isomerase</keyword>
<dbReference type="GeneID" id="105225922"/>
<dbReference type="CTD" id="39594"/>
<dbReference type="Pfam" id="PF16124">
    <property type="entry name" value="RecQ_Zn_bind"/>
    <property type="match status" value="1"/>
</dbReference>
<comment type="catalytic activity">
    <reaction evidence="19">
        <text>Couples ATP hydrolysis with the unwinding of duplex DNA by translocating in the 3'-5' direction.</text>
        <dbReference type="EC" id="5.6.2.4"/>
    </reaction>
</comment>
<dbReference type="InterPro" id="IPR014001">
    <property type="entry name" value="Helicase_ATP-bd"/>
</dbReference>
<comment type="catalytic activity">
    <reaction evidence="21">
        <text>ATP + H2O = ADP + phosphate + H(+)</text>
        <dbReference type="Rhea" id="RHEA:13065"/>
        <dbReference type="ChEBI" id="CHEBI:15377"/>
        <dbReference type="ChEBI" id="CHEBI:15378"/>
        <dbReference type="ChEBI" id="CHEBI:30616"/>
        <dbReference type="ChEBI" id="CHEBI:43474"/>
        <dbReference type="ChEBI" id="CHEBI:456216"/>
    </reaction>
</comment>
<evidence type="ECO:0000256" key="17">
    <source>
        <dbReference type="ARBA" id="ARBA00023242"/>
    </source>
</evidence>
<proteinExistence type="inferred from homology"/>
<evidence type="ECO:0000256" key="11">
    <source>
        <dbReference type="ARBA" id="ARBA00022806"/>
    </source>
</evidence>
<keyword evidence="7" id="KW-0479">Metal-binding</keyword>
<dbReference type="GO" id="GO:0005524">
    <property type="term" value="F:ATP binding"/>
    <property type="evidence" value="ECO:0007669"/>
    <property type="project" value="UniProtKB-KW"/>
</dbReference>
<feature type="domain" description="Helicase ATP-binding" evidence="27">
    <location>
        <begin position="34"/>
        <end position="209"/>
    </location>
</feature>
<keyword evidence="15" id="KW-0234">DNA repair</keyword>
<feature type="compositionally biased region" description="Low complexity" evidence="26">
    <location>
        <begin position="671"/>
        <end position="682"/>
    </location>
</feature>
<dbReference type="GO" id="GO:0010605">
    <property type="term" value="P:negative regulation of macromolecule metabolic process"/>
    <property type="evidence" value="ECO:0007669"/>
    <property type="project" value="UniProtKB-ARBA"/>
</dbReference>